<comment type="caution">
    <text evidence="1">The sequence shown here is derived from an EMBL/GenBank/DDBJ whole genome shotgun (WGS) entry which is preliminary data.</text>
</comment>
<gene>
    <name evidence="1" type="ORF">H2198_000300</name>
</gene>
<sequence>MRTLFRNARIFTGVERDDGPTALSCLLVDDDLIEFVGPESDYVVTKAVAEGAQVVDARSRILAPSFIDGHMHLLLFGQALQKVALDHCQSLAEIHSTIREAASKSVEPRILCRRWMHSVTSGRALASDLNDLDQLGRPIFVDSKDLHSSWCSTVALSELDLQDRPNPDGGTIYRNDQGNATGLLEEATAVTIVWSHLARTASTEAKLTAIENVIMMYNASGYIGMVEMVVDDNTWEALLQLRSKQELSIRIVAYWLISPSETNENSLRLIVTSVW</sequence>
<evidence type="ECO:0000313" key="2">
    <source>
        <dbReference type="Proteomes" id="UP001172386"/>
    </source>
</evidence>
<name>A0ACC3AKW2_9EURO</name>
<organism evidence="1 2">
    <name type="scientific">Neophaeococcomyces mojaviensis</name>
    <dbReference type="NCBI Taxonomy" id="3383035"/>
    <lineage>
        <taxon>Eukaryota</taxon>
        <taxon>Fungi</taxon>
        <taxon>Dikarya</taxon>
        <taxon>Ascomycota</taxon>
        <taxon>Pezizomycotina</taxon>
        <taxon>Eurotiomycetes</taxon>
        <taxon>Chaetothyriomycetidae</taxon>
        <taxon>Chaetothyriales</taxon>
        <taxon>Chaetothyriales incertae sedis</taxon>
        <taxon>Neophaeococcomyces</taxon>
    </lineage>
</organism>
<keyword evidence="2" id="KW-1185">Reference proteome</keyword>
<reference evidence="1" key="1">
    <citation type="submission" date="2022-10" db="EMBL/GenBank/DDBJ databases">
        <title>Culturing micro-colonial fungi from biological soil crusts in the Mojave desert and describing Neophaeococcomyces mojavensis, and introducing the new genera and species Taxawa tesnikishii.</title>
        <authorList>
            <person name="Kurbessoian T."/>
            <person name="Stajich J.E."/>
        </authorList>
    </citation>
    <scope>NUCLEOTIDE SEQUENCE</scope>
    <source>
        <strain evidence="1">JES_112</strain>
    </source>
</reference>
<dbReference type="EMBL" id="JAPDRQ010000003">
    <property type="protein sequence ID" value="KAJ9664371.1"/>
    <property type="molecule type" value="Genomic_DNA"/>
</dbReference>
<protein>
    <submittedName>
        <fullName evidence="1">Uncharacterized protein</fullName>
    </submittedName>
</protein>
<accession>A0ACC3AKW2</accession>
<dbReference type="Proteomes" id="UP001172386">
    <property type="component" value="Unassembled WGS sequence"/>
</dbReference>
<evidence type="ECO:0000313" key="1">
    <source>
        <dbReference type="EMBL" id="KAJ9664371.1"/>
    </source>
</evidence>
<proteinExistence type="predicted"/>